<dbReference type="Pfam" id="PF00437">
    <property type="entry name" value="T2SSE"/>
    <property type="match status" value="1"/>
</dbReference>
<dbReference type="SUPFAM" id="SSF52540">
    <property type="entry name" value="P-loop containing nucleoside triphosphate hydrolases"/>
    <property type="match status" value="1"/>
</dbReference>
<dbReference type="InterPro" id="IPR001482">
    <property type="entry name" value="T2SS/T4SS_dom"/>
</dbReference>
<reference evidence="5 6" key="1">
    <citation type="journal article" date="2016" name="Nat. Commun.">
        <title>Thousands of microbial genomes shed light on interconnected biogeochemical processes in an aquifer system.</title>
        <authorList>
            <person name="Anantharaman K."/>
            <person name="Brown C.T."/>
            <person name="Hug L.A."/>
            <person name="Sharon I."/>
            <person name="Castelle C.J."/>
            <person name="Probst A.J."/>
            <person name="Thomas B.C."/>
            <person name="Singh A."/>
            <person name="Wilkins M.J."/>
            <person name="Karaoz U."/>
            <person name="Brodie E.L."/>
            <person name="Williams K.H."/>
            <person name="Hubbard S.S."/>
            <person name="Banfield J.F."/>
        </authorList>
    </citation>
    <scope>NUCLEOTIDE SEQUENCE [LARGE SCALE GENOMIC DNA]</scope>
</reference>
<dbReference type="PANTHER" id="PTHR30258:SF1">
    <property type="entry name" value="PROTEIN TRANSPORT PROTEIN HOFB HOMOLOG"/>
    <property type="match status" value="1"/>
</dbReference>
<dbReference type="GO" id="GO:0005524">
    <property type="term" value="F:ATP binding"/>
    <property type="evidence" value="ECO:0007669"/>
    <property type="project" value="UniProtKB-KW"/>
</dbReference>
<evidence type="ECO:0000256" key="1">
    <source>
        <dbReference type="ARBA" id="ARBA00006611"/>
    </source>
</evidence>
<evidence type="ECO:0000313" key="5">
    <source>
        <dbReference type="EMBL" id="OGB73621.1"/>
    </source>
</evidence>
<dbReference type="EMBL" id="METD01000001">
    <property type="protein sequence ID" value="OGB73621.1"/>
    <property type="molecule type" value="Genomic_DNA"/>
</dbReference>
<accession>A0A1F4NQ97</accession>
<dbReference type="PANTHER" id="PTHR30258">
    <property type="entry name" value="TYPE II SECRETION SYSTEM PROTEIN GSPE-RELATED"/>
    <property type="match status" value="1"/>
</dbReference>
<dbReference type="Pfam" id="PF05157">
    <property type="entry name" value="MshEN"/>
    <property type="match status" value="1"/>
</dbReference>
<protein>
    <recommendedName>
        <fullName evidence="4">Bacterial type II secretion system protein E domain-containing protein</fullName>
    </recommendedName>
</protein>
<proteinExistence type="inferred from homology"/>
<name>A0A1F4NQ97_UNCK3</name>
<evidence type="ECO:0000256" key="2">
    <source>
        <dbReference type="ARBA" id="ARBA00022741"/>
    </source>
</evidence>
<comment type="similarity">
    <text evidence="1">Belongs to the GSP E family.</text>
</comment>
<keyword evidence="2" id="KW-0547">Nucleotide-binding</keyword>
<evidence type="ECO:0000259" key="4">
    <source>
        <dbReference type="PROSITE" id="PS00662"/>
    </source>
</evidence>
<keyword evidence="3" id="KW-0067">ATP-binding</keyword>
<dbReference type="SUPFAM" id="SSF160246">
    <property type="entry name" value="EspE N-terminal domain-like"/>
    <property type="match status" value="1"/>
</dbReference>
<gene>
    <name evidence="5" type="ORF">A3K51_02115</name>
</gene>
<dbReference type="Gene3D" id="3.30.450.90">
    <property type="match status" value="1"/>
</dbReference>
<dbReference type="InterPro" id="IPR037257">
    <property type="entry name" value="T2SS_E_N_sf"/>
</dbReference>
<dbReference type="CDD" id="cd01129">
    <property type="entry name" value="PulE-GspE-like"/>
    <property type="match status" value="1"/>
</dbReference>
<dbReference type="GO" id="GO:0005886">
    <property type="term" value="C:plasma membrane"/>
    <property type="evidence" value="ECO:0007669"/>
    <property type="project" value="TreeGrafter"/>
</dbReference>
<feature type="domain" description="Bacterial type II secretion system protein E" evidence="4">
    <location>
        <begin position="365"/>
        <end position="379"/>
    </location>
</feature>
<evidence type="ECO:0000313" key="6">
    <source>
        <dbReference type="Proteomes" id="UP000178085"/>
    </source>
</evidence>
<dbReference type="Proteomes" id="UP000178085">
    <property type="component" value="Unassembled WGS sequence"/>
</dbReference>
<dbReference type="GO" id="GO:0016887">
    <property type="term" value="F:ATP hydrolysis activity"/>
    <property type="evidence" value="ECO:0007669"/>
    <property type="project" value="TreeGrafter"/>
</dbReference>
<dbReference type="AlphaFoldDB" id="A0A1F4NQ97"/>
<organism evidence="5 6">
    <name type="scientific">candidate division Kazan bacterium RIFCSPLOWO2_01_FULL_45_19</name>
    <dbReference type="NCBI Taxonomy" id="1798538"/>
    <lineage>
        <taxon>Bacteria</taxon>
        <taxon>Bacteria division Kazan-3B-28</taxon>
    </lineage>
</organism>
<dbReference type="InterPro" id="IPR007831">
    <property type="entry name" value="T2SS_GspE_N"/>
</dbReference>
<sequence>MTNQSNPQPDDNQAPLEQTVKHLQRTKEEELTKTQAAQFNLEYRNLNNLQPDPAAVAIVPKELVESAQIFAFEKTGTKVMLALTNPNSPATLTALKQLDAMDEYQFQPVLVSDSSIRYVIGLYDTFAPKDGHPITTSINLGKPGTSITKLTDLKNFQTKLAKTSTSDLVELIFAGATGLGASDIHIEPTQTDVRLRYRLDGVLQDIATLPKATHETVLSRIKLLATLKLNIKESSQDGRFSITAEDEHYDIRVSVLPTQYGESVVMRLLPQTGKFVSLDELGLSQRDRQVIDEAIHQPNGLILNTGPTGSGKTTTLYAVLNTINSPTTKIITVEDPIEYQLNGVTQTQVNPEENYDFANALRAIVRQDPDIILVGEIRDQETADIAVNASLTGHLVLSTLHTNDAAGAIPRLVDLDAKPNLFADALRLIIAQRLVRKICSDCKTATSAPDTIFIAKIKSILPDAQIPATVPLVKGCDKCNGTGYRGRIGIFELLKVTPEIQAKILSGASSNEIKQLAVSQGMTTLAQDGIAKVSAGITTLDELLRVIAE</sequence>
<evidence type="ECO:0000256" key="3">
    <source>
        <dbReference type="ARBA" id="ARBA00022840"/>
    </source>
</evidence>
<dbReference type="PROSITE" id="PS00662">
    <property type="entry name" value="T2SP_E"/>
    <property type="match status" value="1"/>
</dbReference>
<comment type="caution">
    <text evidence="5">The sequence shown here is derived from an EMBL/GenBank/DDBJ whole genome shotgun (WGS) entry which is preliminary data.</text>
</comment>
<dbReference type="FunFam" id="3.40.50.300:FF:000398">
    <property type="entry name" value="Type IV pilus assembly ATPase PilB"/>
    <property type="match status" value="1"/>
</dbReference>
<dbReference type="InterPro" id="IPR027417">
    <property type="entry name" value="P-loop_NTPase"/>
</dbReference>
<dbReference type="Gene3D" id="3.40.50.300">
    <property type="entry name" value="P-loop containing nucleotide triphosphate hydrolases"/>
    <property type="match status" value="1"/>
</dbReference>